<evidence type="ECO:0000256" key="9">
    <source>
        <dbReference type="ARBA" id="ARBA00022840"/>
    </source>
</evidence>
<dbReference type="Gene3D" id="3.30.56.10">
    <property type="match status" value="2"/>
</dbReference>
<dbReference type="GO" id="GO:0000287">
    <property type="term" value="F:magnesium ion binding"/>
    <property type="evidence" value="ECO:0007669"/>
    <property type="project" value="UniProtKB-UniRule"/>
</dbReference>
<dbReference type="PROSITE" id="PS51483">
    <property type="entry name" value="B5"/>
    <property type="match status" value="1"/>
</dbReference>
<gene>
    <name evidence="15" type="primary">pheT</name>
    <name evidence="20" type="ORF">A3B74_01795</name>
</gene>
<comment type="catalytic activity">
    <reaction evidence="14 15">
        <text>tRNA(Phe) + L-phenylalanine + ATP = L-phenylalanyl-tRNA(Phe) + AMP + diphosphate + H(+)</text>
        <dbReference type="Rhea" id="RHEA:19413"/>
        <dbReference type="Rhea" id="RHEA-COMP:9668"/>
        <dbReference type="Rhea" id="RHEA-COMP:9699"/>
        <dbReference type="ChEBI" id="CHEBI:15378"/>
        <dbReference type="ChEBI" id="CHEBI:30616"/>
        <dbReference type="ChEBI" id="CHEBI:33019"/>
        <dbReference type="ChEBI" id="CHEBI:58095"/>
        <dbReference type="ChEBI" id="CHEBI:78442"/>
        <dbReference type="ChEBI" id="CHEBI:78531"/>
        <dbReference type="ChEBI" id="CHEBI:456215"/>
        <dbReference type="EC" id="6.1.1.20"/>
    </reaction>
</comment>
<dbReference type="GO" id="GO:0006432">
    <property type="term" value="P:phenylalanyl-tRNA aminoacylation"/>
    <property type="evidence" value="ECO:0007669"/>
    <property type="project" value="UniProtKB-UniRule"/>
</dbReference>
<dbReference type="SUPFAM" id="SSF55681">
    <property type="entry name" value="Class II aaRS and biotin synthetases"/>
    <property type="match status" value="1"/>
</dbReference>
<dbReference type="PROSITE" id="PS50886">
    <property type="entry name" value="TRBD"/>
    <property type="match status" value="1"/>
</dbReference>
<name>A0A1G2AUV6_9BACT</name>
<keyword evidence="6 15" id="KW-0436">Ligase</keyword>
<dbReference type="InterPro" id="IPR012340">
    <property type="entry name" value="NA-bd_OB-fold"/>
</dbReference>
<dbReference type="SUPFAM" id="SSF56037">
    <property type="entry name" value="PheT/TilS domain"/>
    <property type="match status" value="1"/>
</dbReference>
<evidence type="ECO:0000256" key="13">
    <source>
        <dbReference type="ARBA" id="ARBA00023146"/>
    </source>
</evidence>
<dbReference type="PANTHER" id="PTHR10947">
    <property type="entry name" value="PHENYLALANYL-TRNA SYNTHETASE BETA CHAIN AND LEUCINE-RICH REPEAT-CONTAINING PROTEIN 47"/>
    <property type="match status" value="1"/>
</dbReference>
<keyword evidence="9 15" id="KW-0067">ATP-binding</keyword>
<keyword evidence="10 15" id="KW-0460">Magnesium</keyword>
<evidence type="ECO:0000256" key="5">
    <source>
        <dbReference type="ARBA" id="ARBA00022555"/>
    </source>
</evidence>
<evidence type="ECO:0000256" key="12">
    <source>
        <dbReference type="ARBA" id="ARBA00022917"/>
    </source>
</evidence>
<evidence type="ECO:0000256" key="3">
    <source>
        <dbReference type="ARBA" id="ARBA00011209"/>
    </source>
</evidence>
<proteinExistence type="inferred from homology"/>
<dbReference type="Pfam" id="PF03483">
    <property type="entry name" value="B3_4"/>
    <property type="match status" value="1"/>
</dbReference>
<evidence type="ECO:0000256" key="14">
    <source>
        <dbReference type="ARBA" id="ARBA00049255"/>
    </source>
</evidence>
<evidence type="ECO:0000256" key="10">
    <source>
        <dbReference type="ARBA" id="ARBA00022842"/>
    </source>
</evidence>
<dbReference type="Gene3D" id="3.30.930.10">
    <property type="entry name" value="Bira Bifunctional Protein, Domain 2"/>
    <property type="match status" value="1"/>
</dbReference>
<keyword evidence="12 15" id="KW-0648">Protein biosynthesis</keyword>
<dbReference type="InterPro" id="IPR009061">
    <property type="entry name" value="DNA-bd_dom_put_sf"/>
</dbReference>
<feature type="binding site" evidence="15">
    <location>
        <position position="455"/>
    </location>
    <ligand>
        <name>Mg(2+)</name>
        <dbReference type="ChEBI" id="CHEBI:18420"/>
        <note>shared with alpha subunit</note>
    </ligand>
</feature>
<feature type="binding site" evidence="15">
    <location>
        <position position="465"/>
    </location>
    <ligand>
        <name>Mg(2+)</name>
        <dbReference type="ChEBI" id="CHEBI:18420"/>
        <note>shared with alpha subunit</note>
    </ligand>
</feature>
<keyword evidence="7 15" id="KW-0479">Metal-binding</keyword>
<dbReference type="Pfam" id="PF03147">
    <property type="entry name" value="FDX-ACB"/>
    <property type="match status" value="1"/>
</dbReference>
<dbReference type="SMART" id="SM00874">
    <property type="entry name" value="B5"/>
    <property type="match status" value="1"/>
</dbReference>
<dbReference type="Pfam" id="PF17759">
    <property type="entry name" value="tRNA_synthFbeta"/>
    <property type="match status" value="1"/>
</dbReference>
<comment type="subunit">
    <text evidence="3 15">Tetramer of two alpha and two beta subunits.</text>
</comment>
<dbReference type="AlphaFoldDB" id="A0A1G2AUV6"/>
<evidence type="ECO:0000256" key="4">
    <source>
        <dbReference type="ARBA" id="ARBA00022490"/>
    </source>
</evidence>
<dbReference type="HAMAP" id="MF_00283">
    <property type="entry name" value="Phe_tRNA_synth_beta1"/>
    <property type="match status" value="1"/>
</dbReference>
<dbReference type="PANTHER" id="PTHR10947:SF0">
    <property type="entry name" value="PHENYLALANINE--TRNA LIGASE BETA SUBUNIT"/>
    <property type="match status" value="1"/>
</dbReference>
<dbReference type="InterPro" id="IPR005121">
    <property type="entry name" value="Fdx_antiC-bd"/>
</dbReference>
<keyword evidence="8 15" id="KW-0547">Nucleotide-binding</keyword>
<dbReference type="InterPro" id="IPR033714">
    <property type="entry name" value="tRNA_bind_bactPheRS"/>
</dbReference>
<comment type="similarity">
    <text evidence="2 15">Belongs to the phenylalanyl-tRNA synthetase beta subunit family. Type 1 subfamily.</text>
</comment>
<evidence type="ECO:0000256" key="6">
    <source>
        <dbReference type="ARBA" id="ARBA00022598"/>
    </source>
</evidence>
<dbReference type="Pfam" id="PF01588">
    <property type="entry name" value="tRNA_bind"/>
    <property type="match status" value="1"/>
</dbReference>
<dbReference type="Gene3D" id="3.30.70.380">
    <property type="entry name" value="Ferrodoxin-fold anticodon-binding domain"/>
    <property type="match status" value="1"/>
</dbReference>
<dbReference type="EC" id="6.1.1.20" evidence="15"/>
<dbReference type="GO" id="GO:0009328">
    <property type="term" value="C:phenylalanine-tRNA ligase complex"/>
    <property type="evidence" value="ECO:0007669"/>
    <property type="project" value="TreeGrafter"/>
</dbReference>
<dbReference type="SMART" id="SM00873">
    <property type="entry name" value="B3_4"/>
    <property type="match status" value="1"/>
</dbReference>
<evidence type="ECO:0000259" key="19">
    <source>
        <dbReference type="PROSITE" id="PS51483"/>
    </source>
</evidence>
<evidence type="ECO:0000256" key="7">
    <source>
        <dbReference type="ARBA" id="ARBA00022723"/>
    </source>
</evidence>
<evidence type="ECO:0000256" key="16">
    <source>
        <dbReference type="PROSITE-ProRule" id="PRU00209"/>
    </source>
</evidence>
<dbReference type="InterPro" id="IPR045864">
    <property type="entry name" value="aa-tRNA-synth_II/BPL/LPL"/>
</dbReference>
<comment type="caution">
    <text evidence="20">The sequence shown here is derived from an EMBL/GenBank/DDBJ whole genome shotgun (WGS) entry which is preliminary data.</text>
</comment>
<dbReference type="STRING" id="1798540.A3B74_01795"/>
<feature type="binding site" evidence="15">
    <location>
        <position position="464"/>
    </location>
    <ligand>
        <name>Mg(2+)</name>
        <dbReference type="ChEBI" id="CHEBI:18420"/>
        <note>shared with alpha subunit</note>
    </ligand>
</feature>
<dbReference type="Gene3D" id="3.50.40.10">
    <property type="entry name" value="Phenylalanyl-trna Synthetase, Chain B, domain 3"/>
    <property type="match status" value="1"/>
</dbReference>
<organism evidence="20 21">
    <name type="scientific">Candidatus Kerfeldbacteria bacterium RIFCSPHIGHO2_02_FULL_42_14</name>
    <dbReference type="NCBI Taxonomy" id="1798540"/>
    <lineage>
        <taxon>Bacteria</taxon>
        <taxon>Candidatus Kerfeldiibacteriota</taxon>
    </lineage>
</organism>
<keyword evidence="4 15" id="KW-0963">Cytoplasm</keyword>
<dbReference type="SUPFAM" id="SSF46955">
    <property type="entry name" value="Putative DNA-binding domain"/>
    <property type="match status" value="1"/>
</dbReference>
<reference evidence="20 21" key="1">
    <citation type="journal article" date="2016" name="Nat. Commun.">
        <title>Thousands of microbial genomes shed light on interconnected biogeochemical processes in an aquifer system.</title>
        <authorList>
            <person name="Anantharaman K."/>
            <person name="Brown C.T."/>
            <person name="Hug L.A."/>
            <person name="Sharon I."/>
            <person name="Castelle C.J."/>
            <person name="Probst A.J."/>
            <person name="Thomas B.C."/>
            <person name="Singh A."/>
            <person name="Wilkins M.J."/>
            <person name="Karaoz U."/>
            <person name="Brodie E.L."/>
            <person name="Williams K.H."/>
            <person name="Hubbard S.S."/>
            <person name="Banfield J.F."/>
        </authorList>
    </citation>
    <scope>NUCLEOTIDE SEQUENCE [LARGE SCALE GENOMIC DNA]</scope>
</reference>
<feature type="binding site" evidence="15">
    <location>
        <position position="461"/>
    </location>
    <ligand>
        <name>Mg(2+)</name>
        <dbReference type="ChEBI" id="CHEBI:18420"/>
        <note>shared with alpha subunit</note>
    </ligand>
</feature>
<protein>
    <recommendedName>
        <fullName evidence="15">Phenylalanine--tRNA ligase beta subunit</fullName>
        <ecNumber evidence="15">6.1.1.20</ecNumber>
    </recommendedName>
    <alternativeName>
        <fullName evidence="15">Phenylalanyl-tRNA synthetase beta subunit</fullName>
        <shortName evidence="15">PheRS</shortName>
    </alternativeName>
</protein>
<evidence type="ECO:0000256" key="8">
    <source>
        <dbReference type="ARBA" id="ARBA00022741"/>
    </source>
</evidence>
<keyword evidence="13 15" id="KW-0030">Aminoacyl-tRNA synthetase</keyword>
<dbReference type="SMART" id="SM00896">
    <property type="entry name" value="FDX-ACB"/>
    <property type="match status" value="1"/>
</dbReference>
<dbReference type="InterPro" id="IPR041616">
    <property type="entry name" value="PheRS_beta_core"/>
</dbReference>
<dbReference type="GO" id="GO:0005524">
    <property type="term" value="F:ATP binding"/>
    <property type="evidence" value="ECO:0007669"/>
    <property type="project" value="UniProtKB-UniRule"/>
</dbReference>
<dbReference type="Proteomes" id="UP000177165">
    <property type="component" value="Unassembled WGS sequence"/>
</dbReference>
<keyword evidence="11 16" id="KW-0694">RNA-binding</keyword>
<dbReference type="InterPro" id="IPR004532">
    <property type="entry name" value="Phe-tRNA-ligase_IIc_bsu_bact"/>
</dbReference>
<evidence type="ECO:0000259" key="18">
    <source>
        <dbReference type="PROSITE" id="PS51447"/>
    </source>
</evidence>
<sequence length="795" mass="89822">MKISLNWIKEYTKLRMAMTELVTTLTQKSVEVEAITHFSELWKGIVVGEVINLQMHGKASRLKIAKVDTGIKILDIVCGAENIARGQKVAVALPGTTLPNGMTIQKAIIRGTESEGMICATEELGLPKEGNMDIMILDHKLKAGTPLAKALLLDQEVLTIDVLPNRSDLLSHQGSAREIAVLTNSKFASDVHKLPRKTRNTLTLHVTIQDSDACPRYSALVLDNVTISESPHWMKNRLRSVGIRSFNNIVDLTNYIMMDVGLPLHAFDYDRIAGKTMTLRHSVPEEELTTLDGVNRKLPEGTIVIQDADKLIDLAGIMGGENSAITHNTKRIILQSALFDPKSIRKTSRKLMLHTEAVQRFERGVNHAATLEALAKAYDLLKEMQDDMILDSIIDIERKTQELGSITLHYARYEKIIGESVEARQIIQILERIGCRIEQKEAGFVVVTPSAWRTDLHYEEDLIEEIARIVGYDSIQEKLPEVRLTLWPVSRHEQRKEELQRLLKTLGFQEVINFSFASKKNIENMSGDTQQHISVENPMNAEQAFLRSELLSSLLKNLKENQHRTQEGLQFFEIAHVYSQTEENFSEHMRLVGVSNEKYLDFYQLKGIVSALLLHMGVSQCQFQMTNNHFTEPGTCAQITWGHQIIGSLGKLHQRIQQTFGIENAPWYFDLDAEKIIDKVPEVMKAQEIEKFPAVLHDLAIIVDVTLSWDVIEALIQKETGSLLASVELFDMYQGSQIPAGKKSLAFHLVYQSNERTLTQKEVTPVHERLINALQQHFHAQVRSLSPTSNFVEKT</sequence>
<keyword evidence="5 16" id="KW-0820">tRNA-binding</keyword>
<dbReference type="NCBIfam" id="TIGR00472">
    <property type="entry name" value="pheT_bact"/>
    <property type="match status" value="1"/>
</dbReference>
<dbReference type="InterPro" id="IPR036690">
    <property type="entry name" value="Fdx_antiC-bd_sf"/>
</dbReference>
<evidence type="ECO:0000259" key="17">
    <source>
        <dbReference type="PROSITE" id="PS50886"/>
    </source>
</evidence>
<dbReference type="SUPFAM" id="SSF54991">
    <property type="entry name" value="Anticodon-binding domain of PheRS"/>
    <property type="match status" value="1"/>
</dbReference>
<dbReference type="FunFam" id="3.30.70.380:FF:000001">
    <property type="entry name" value="Phenylalanine--tRNA ligase beta subunit"/>
    <property type="match status" value="1"/>
</dbReference>
<dbReference type="InterPro" id="IPR005146">
    <property type="entry name" value="B3/B4_tRNA-bd"/>
</dbReference>
<accession>A0A1G2AUV6</accession>
<evidence type="ECO:0000256" key="11">
    <source>
        <dbReference type="ARBA" id="ARBA00022884"/>
    </source>
</evidence>
<comment type="cofactor">
    <cofactor evidence="15">
        <name>Mg(2+)</name>
        <dbReference type="ChEBI" id="CHEBI:18420"/>
    </cofactor>
    <text evidence="15">Binds 2 magnesium ions per tetramer.</text>
</comment>
<evidence type="ECO:0000256" key="15">
    <source>
        <dbReference type="HAMAP-Rule" id="MF_00283"/>
    </source>
</evidence>
<dbReference type="NCBIfam" id="NF045760">
    <property type="entry name" value="YtpR"/>
    <property type="match status" value="1"/>
</dbReference>
<dbReference type="CDD" id="cd02796">
    <property type="entry name" value="tRNA_bind_bactPheRS"/>
    <property type="match status" value="1"/>
</dbReference>
<evidence type="ECO:0000313" key="20">
    <source>
        <dbReference type="EMBL" id="OGY79757.1"/>
    </source>
</evidence>
<dbReference type="Gene3D" id="2.40.50.140">
    <property type="entry name" value="Nucleic acid-binding proteins"/>
    <property type="match status" value="1"/>
</dbReference>
<dbReference type="PROSITE" id="PS51447">
    <property type="entry name" value="FDX_ACB"/>
    <property type="match status" value="1"/>
</dbReference>
<evidence type="ECO:0000313" key="21">
    <source>
        <dbReference type="Proteomes" id="UP000177165"/>
    </source>
</evidence>
<dbReference type="InterPro" id="IPR002547">
    <property type="entry name" value="tRNA-bd_dom"/>
</dbReference>
<dbReference type="EMBL" id="MHKB01000007">
    <property type="protein sequence ID" value="OGY79757.1"/>
    <property type="molecule type" value="Genomic_DNA"/>
</dbReference>
<dbReference type="GO" id="GO:0000049">
    <property type="term" value="F:tRNA binding"/>
    <property type="evidence" value="ECO:0007669"/>
    <property type="project" value="UniProtKB-UniRule"/>
</dbReference>
<comment type="subcellular location">
    <subcellularLocation>
        <location evidence="1 15">Cytoplasm</location>
    </subcellularLocation>
</comment>
<dbReference type="InterPro" id="IPR045060">
    <property type="entry name" value="Phe-tRNA-ligase_IIc_bsu"/>
</dbReference>
<dbReference type="SUPFAM" id="SSF50249">
    <property type="entry name" value="Nucleic acid-binding proteins"/>
    <property type="match status" value="1"/>
</dbReference>
<feature type="domain" description="B5" evidence="19">
    <location>
        <begin position="401"/>
        <end position="477"/>
    </location>
</feature>
<dbReference type="InterPro" id="IPR020825">
    <property type="entry name" value="Phe-tRNA_synthase-like_B3/B4"/>
</dbReference>
<evidence type="ECO:0000256" key="2">
    <source>
        <dbReference type="ARBA" id="ARBA00008653"/>
    </source>
</evidence>
<dbReference type="Pfam" id="PF03484">
    <property type="entry name" value="B5"/>
    <property type="match status" value="1"/>
</dbReference>
<evidence type="ECO:0000256" key="1">
    <source>
        <dbReference type="ARBA" id="ARBA00004496"/>
    </source>
</evidence>
<dbReference type="GO" id="GO:0004826">
    <property type="term" value="F:phenylalanine-tRNA ligase activity"/>
    <property type="evidence" value="ECO:0007669"/>
    <property type="project" value="UniProtKB-UniRule"/>
</dbReference>
<dbReference type="InterPro" id="IPR005147">
    <property type="entry name" value="tRNA_synthase_B5-dom"/>
</dbReference>
<feature type="domain" description="TRNA-binding" evidence="17">
    <location>
        <begin position="39"/>
        <end position="148"/>
    </location>
</feature>
<feature type="domain" description="FDX-ACB" evidence="18">
    <location>
        <begin position="690"/>
        <end position="783"/>
    </location>
</feature>